<comment type="subcellular location">
    <subcellularLocation>
        <location evidence="1">Cell membrane</location>
        <topology evidence="1">Multi-pass membrane protein</topology>
    </subcellularLocation>
</comment>
<evidence type="ECO:0000256" key="2">
    <source>
        <dbReference type="ARBA" id="ARBA00010942"/>
    </source>
</evidence>
<evidence type="ECO:0000256" key="8">
    <source>
        <dbReference type="SAM" id="Phobius"/>
    </source>
</evidence>
<keyword evidence="5 8" id="KW-0812">Transmembrane</keyword>
<evidence type="ECO:0000313" key="9">
    <source>
        <dbReference type="EMBL" id="MFC3639800.1"/>
    </source>
</evidence>
<keyword evidence="7 8" id="KW-0472">Membrane</keyword>
<dbReference type="EMBL" id="JBHRYC010000099">
    <property type="protein sequence ID" value="MFC3639800.1"/>
    <property type="molecule type" value="Genomic_DNA"/>
</dbReference>
<dbReference type="Gene3D" id="1.20.1640.10">
    <property type="entry name" value="Multidrug efflux transporter AcrB transmembrane domain"/>
    <property type="match status" value="2"/>
</dbReference>
<feature type="transmembrane region" description="Helical" evidence="8">
    <location>
        <begin position="12"/>
        <end position="32"/>
    </location>
</feature>
<feature type="transmembrane region" description="Helical" evidence="8">
    <location>
        <begin position="1001"/>
        <end position="1022"/>
    </location>
</feature>
<evidence type="ECO:0000256" key="1">
    <source>
        <dbReference type="ARBA" id="ARBA00004651"/>
    </source>
</evidence>
<dbReference type="InterPro" id="IPR027463">
    <property type="entry name" value="AcrB_DN_DC_subdom"/>
</dbReference>
<gene>
    <name evidence="9" type="ORF">ACFONL_20880</name>
</gene>
<dbReference type="PRINTS" id="PR00702">
    <property type="entry name" value="ACRIFLAVINRP"/>
</dbReference>
<sequence length="1076" mass="116159">MTRRLLEWTTGRPLTVMMIALLMGALGVWSFLNLQIDAIPDITGVQVQINTTVPALAPEEIERLVTLPIERSMGGQPGLREMRSLTKTGLSQVTLIYEDGTDQLRARQFVNERLTAARDTLPAGSSPRLAPITTGLGEIWYYTLEWAQPPSGMDEQQQLMELFEAQEYIVRPMLRAIQGVADVNSNGGLERQFVIEPDLKKLTAAGITPSELGQAVGANVSNAGGGTITRNDQRFTVRTEARVMTAEMIRALPVKFAGGLRPLTVGDLATVTIGHAPRDGAATANGKETVLGTVMMLVGQNSREVARRVDAQLPNLRAALPKGMTLQVQYDRSELVDRTIATVERNLGEGALLVAVVLLIVVGNWRAALIVTSVIPLAFLMMITGMHALGISGNLMSLGALDFGLIVDGAIVVVENTLRLLGEAQRGKGRELTVDERRRVIVKAASGVARPVFFGITIIALVYVPVLSLGGVEGKLFHPMAQAVMLALAAALIITFTLVPALCARFLRGGKVRKPDAGDTVPSLSEAITNSPIAHEGGYAAIVIRGYRPVLNFALRHPAVLFVSATALVGAALATFLTLGSQFTPRLDEGSITAMVYKPVGMSLARSLAIEQQTEREILRRFPQVTRTFSRIGTSAVATDPMPPNENDLYIFYKPLDQWPQGPDMPRDKSELVAAIEKAATALAPEQSFLFAQPIEMRFNEMLEGTRADLSVKIFGDDYDVLERLAAQAREELQGLPGTANVAFEVASRTHSMVVEIDRDAMVRLGLGTAEVNRAIAAAIGGDEVGFIADGERRYAVVIRLPEAQRADIKSILALPLRVGAMGLVPLDRVARLREVRTVEPILHDNAKRRAALMVNLNTSDIEGYVTAARTRLDSKLSLPDSYRIEFGGQFRQLEAARARLLIVVPAALLMIFLLVYSALGSVRHAAIVYTGIPFAITGGVLALWLQDMPFSITAAIGFIAVSGIAMLNGLVLIDHINELRRSLPVIEAVRQGATDRLRPVLSTALVAGVGFIPMAVAHGAGAEVQRPLATVVIGGVLSSTVLTLLLLPTIYRWVERRSVIVAEPEKQPLELEISA</sequence>
<proteinExistence type="inferred from homology"/>
<reference evidence="10" key="1">
    <citation type="journal article" date="2019" name="Int. J. Syst. Evol. Microbiol.">
        <title>The Global Catalogue of Microorganisms (GCM) 10K type strain sequencing project: providing services to taxonomists for standard genome sequencing and annotation.</title>
        <authorList>
            <consortium name="The Broad Institute Genomics Platform"/>
            <consortium name="The Broad Institute Genome Sequencing Center for Infectious Disease"/>
            <person name="Wu L."/>
            <person name="Ma J."/>
        </authorList>
    </citation>
    <scope>NUCLEOTIDE SEQUENCE [LARGE SCALE GENOMIC DNA]</scope>
    <source>
        <strain evidence="10">KCTC 42282</strain>
    </source>
</reference>
<evidence type="ECO:0000256" key="7">
    <source>
        <dbReference type="ARBA" id="ARBA00023136"/>
    </source>
</evidence>
<dbReference type="RefSeq" id="WP_191321272.1">
    <property type="nucleotide sequence ID" value="NZ_BNCG01000058.1"/>
</dbReference>
<dbReference type="Proteomes" id="UP001595704">
    <property type="component" value="Unassembled WGS sequence"/>
</dbReference>
<feature type="transmembrane region" description="Helical" evidence="8">
    <location>
        <begin position="377"/>
        <end position="397"/>
    </location>
</feature>
<evidence type="ECO:0000256" key="3">
    <source>
        <dbReference type="ARBA" id="ARBA00022448"/>
    </source>
</evidence>
<dbReference type="PANTHER" id="PTHR32063:SF24">
    <property type="entry name" value="CATION EFFLUX SYSTEM (ACRB_ACRD_ACRF FAMILY)"/>
    <property type="match status" value="1"/>
</dbReference>
<dbReference type="Gene3D" id="3.30.70.1440">
    <property type="entry name" value="Multidrug efflux transporter AcrB pore domain"/>
    <property type="match status" value="1"/>
</dbReference>
<dbReference type="SUPFAM" id="SSF82693">
    <property type="entry name" value="Multidrug efflux transporter AcrB pore domain, PN1, PN2, PC1 and PC2 subdomains"/>
    <property type="match status" value="2"/>
</dbReference>
<evidence type="ECO:0000256" key="6">
    <source>
        <dbReference type="ARBA" id="ARBA00022989"/>
    </source>
</evidence>
<protein>
    <submittedName>
        <fullName evidence="9">Efflux RND transporter permease subunit</fullName>
    </submittedName>
</protein>
<comment type="caution">
    <text evidence="9">The sequence shown here is derived from an EMBL/GenBank/DDBJ whole genome shotgun (WGS) entry which is preliminary data.</text>
</comment>
<dbReference type="InterPro" id="IPR001036">
    <property type="entry name" value="Acrflvin-R"/>
</dbReference>
<feature type="transmembrane region" description="Helical" evidence="8">
    <location>
        <begin position="441"/>
        <end position="463"/>
    </location>
</feature>
<feature type="transmembrane region" description="Helical" evidence="8">
    <location>
        <begin position="483"/>
        <end position="504"/>
    </location>
</feature>
<organism evidence="9 10">
    <name type="scientific">Camelimonas fluminis</name>
    <dbReference type="NCBI Taxonomy" id="1576911"/>
    <lineage>
        <taxon>Bacteria</taxon>
        <taxon>Pseudomonadati</taxon>
        <taxon>Pseudomonadota</taxon>
        <taxon>Alphaproteobacteria</taxon>
        <taxon>Hyphomicrobiales</taxon>
        <taxon>Chelatococcaceae</taxon>
        <taxon>Camelimonas</taxon>
    </lineage>
</organism>
<feature type="transmembrane region" description="Helical" evidence="8">
    <location>
        <begin position="952"/>
        <end position="974"/>
    </location>
</feature>
<keyword evidence="3" id="KW-0813">Transport</keyword>
<evidence type="ECO:0000256" key="5">
    <source>
        <dbReference type="ARBA" id="ARBA00022692"/>
    </source>
</evidence>
<feature type="transmembrane region" description="Helical" evidence="8">
    <location>
        <begin position="1028"/>
        <end position="1048"/>
    </location>
</feature>
<dbReference type="Gene3D" id="3.30.2090.10">
    <property type="entry name" value="Multidrug efflux transporter AcrB TolC docking domain, DN and DC subdomains"/>
    <property type="match status" value="2"/>
</dbReference>
<keyword evidence="10" id="KW-1185">Reference proteome</keyword>
<feature type="transmembrane region" description="Helical" evidence="8">
    <location>
        <begin position="559"/>
        <end position="579"/>
    </location>
</feature>
<evidence type="ECO:0000313" key="10">
    <source>
        <dbReference type="Proteomes" id="UP001595704"/>
    </source>
</evidence>
<accession>A0ABV7UMY2</accession>
<feature type="transmembrane region" description="Helical" evidence="8">
    <location>
        <begin position="403"/>
        <end position="421"/>
    </location>
</feature>
<dbReference type="InterPro" id="IPR004763">
    <property type="entry name" value="CusA-like"/>
</dbReference>
<comment type="similarity">
    <text evidence="2">Belongs to the resistance-nodulation-cell division (RND) (TC 2.A.6) family.</text>
</comment>
<evidence type="ECO:0000256" key="4">
    <source>
        <dbReference type="ARBA" id="ARBA00022475"/>
    </source>
</evidence>
<dbReference type="Gene3D" id="3.30.70.1430">
    <property type="entry name" value="Multidrug efflux transporter AcrB pore domain"/>
    <property type="match status" value="2"/>
</dbReference>
<dbReference type="Pfam" id="PF00873">
    <property type="entry name" value="ACR_tran"/>
    <property type="match status" value="1"/>
</dbReference>
<feature type="transmembrane region" description="Helical" evidence="8">
    <location>
        <begin position="927"/>
        <end position="946"/>
    </location>
</feature>
<keyword evidence="6 8" id="KW-1133">Transmembrane helix</keyword>
<dbReference type="Gene3D" id="3.30.70.1320">
    <property type="entry name" value="Multidrug efflux transporter AcrB pore domain like"/>
    <property type="match status" value="1"/>
</dbReference>
<keyword evidence="4" id="KW-1003">Cell membrane</keyword>
<feature type="transmembrane region" description="Helical" evidence="8">
    <location>
        <begin position="347"/>
        <end position="365"/>
    </location>
</feature>
<feature type="transmembrane region" description="Helical" evidence="8">
    <location>
        <begin position="901"/>
        <end position="920"/>
    </location>
</feature>
<dbReference type="SUPFAM" id="SSF82866">
    <property type="entry name" value="Multidrug efflux transporter AcrB transmembrane domain"/>
    <property type="match status" value="2"/>
</dbReference>
<dbReference type="NCBIfam" id="TIGR00914">
    <property type="entry name" value="2A0601"/>
    <property type="match status" value="1"/>
</dbReference>
<name>A0ABV7UMY2_9HYPH</name>
<dbReference type="PANTHER" id="PTHR32063">
    <property type="match status" value="1"/>
</dbReference>
<dbReference type="SUPFAM" id="SSF82714">
    <property type="entry name" value="Multidrug efflux transporter AcrB TolC docking domain, DN and DC subdomains"/>
    <property type="match status" value="2"/>
</dbReference>